<organism evidence="2 3">
    <name type="scientific">Seminavis robusta</name>
    <dbReference type="NCBI Taxonomy" id="568900"/>
    <lineage>
        <taxon>Eukaryota</taxon>
        <taxon>Sar</taxon>
        <taxon>Stramenopiles</taxon>
        <taxon>Ochrophyta</taxon>
        <taxon>Bacillariophyta</taxon>
        <taxon>Bacillariophyceae</taxon>
        <taxon>Bacillariophycidae</taxon>
        <taxon>Naviculales</taxon>
        <taxon>Naviculaceae</taxon>
        <taxon>Seminavis</taxon>
    </lineage>
</organism>
<gene>
    <name evidence="2" type="ORF">SEMRO_986_G228180.1</name>
</gene>
<evidence type="ECO:0000256" key="1">
    <source>
        <dbReference type="SAM" id="MobiDB-lite"/>
    </source>
</evidence>
<evidence type="ECO:0000313" key="3">
    <source>
        <dbReference type="Proteomes" id="UP001153069"/>
    </source>
</evidence>
<keyword evidence="3" id="KW-1185">Reference proteome</keyword>
<sequence>MGSSLSKRTASENEQETRLVVKKARYESWGDADVVVAVGEQEFQECSRFLRCWSGFFEDELAKGLTRFEFPEKKASEWELIKAVLHPFAEESVNTSNYHVLLPWFAELRCEAGLSETDTVILKDIVDPLLEKPEKERQPADVEEIVTVLEHCVDWKRENPRGRCITFLRQILKDPTQPFEGKEILRMVLLLVKDDVCQKALWKFVKYYLPAELVESTTFPAGQVSLVADNPLLLDVIEANMKLKKCLYLVELKLKQVVATQKNETEADKEEKTAAAIETEPKKKTAEPESDKKARKINPYKKQPAAKSVDAPAGDKKPAALSVPDKKKKKKQAEEAADKKKKAAEEPDCVDLVEV</sequence>
<feature type="region of interest" description="Disordered" evidence="1">
    <location>
        <begin position="261"/>
        <end position="355"/>
    </location>
</feature>
<dbReference type="Proteomes" id="UP001153069">
    <property type="component" value="Unassembled WGS sequence"/>
</dbReference>
<comment type="caution">
    <text evidence="2">The sequence shown here is derived from an EMBL/GenBank/DDBJ whole genome shotgun (WGS) entry which is preliminary data.</text>
</comment>
<name>A0A9N8EE12_9STRA</name>
<dbReference type="EMBL" id="CAICTM010000984">
    <property type="protein sequence ID" value="CAB9519078.1"/>
    <property type="molecule type" value="Genomic_DNA"/>
</dbReference>
<feature type="compositionally biased region" description="Acidic residues" evidence="1">
    <location>
        <begin position="346"/>
        <end position="355"/>
    </location>
</feature>
<accession>A0A9N8EE12</accession>
<dbReference type="AlphaFoldDB" id="A0A9N8EE12"/>
<proteinExistence type="predicted"/>
<evidence type="ECO:0000313" key="2">
    <source>
        <dbReference type="EMBL" id="CAB9519078.1"/>
    </source>
</evidence>
<protein>
    <submittedName>
        <fullName evidence="2">Uncharacterized protein</fullName>
    </submittedName>
</protein>
<feature type="compositionally biased region" description="Basic and acidic residues" evidence="1">
    <location>
        <begin position="263"/>
        <end position="292"/>
    </location>
</feature>
<reference evidence="2" key="1">
    <citation type="submission" date="2020-06" db="EMBL/GenBank/DDBJ databases">
        <authorList>
            <consortium name="Plant Systems Biology data submission"/>
        </authorList>
    </citation>
    <scope>NUCLEOTIDE SEQUENCE</scope>
    <source>
        <strain evidence="2">D6</strain>
    </source>
</reference>